<dbReference type="Proteomes" id="UP000217790">
    <property type="component" value="Unassembled WGS sequence"/>
</dbReference>
<dbReference type="InParanoid" id="A0A2H3CLU9"/>
<feature type="non-terminal residue" evidence="1">
    <location>
        <position position="1"/>
    </location>
</feature>
<evidence type="ECO:0000313" key="2">
    <source>
        <dbReference type="Proteomes" id="UP000217790"/>
    </source>
</evidence>
<evidence type="ECO:0000313" key="1">
    <source>
        <dbReference type="EMBL" id="PBK79368.1"/>
    </source>
</evidence>
<name>A0A2H3CLU9_ARMGA</name>
<proteinExistence type="predicted"/>
<reference evidence="2" key="1">
    <citation type="journal article" date="2017" name="Nat. Ecol. Evol.">
        <title>Genome expansion and lineage-specific genetic innovations in the forest pathogenic fungi Armillaria.</title>
        <authorList>
            <person name="Sipos G."/>
            <person name="Prasanna A.N."/>
            <person name="Walter M.C."/>
            <person name="O'Connor E."/>
            <person name="Balint B."/>
            <person name="Krizsan K."/>
            <person name="Kiss B."/>
            <person name="Hess J."/>
            <person name="Varga T."/>
            <person name="Slot J."/>
            <person name="Riley R."/>
            <person name="Boka B."/>
            <person name="Rigling D."/>
            <person name="Barry K."/>
            <person name="Lee J."/>
            <person name="Mihaltcheva S."/>
            <person name="LaButti K."/>
            <person name="Lipzen A."/>
            <person name="Waldron R."/>
            <person name="Moloney N.M."/>
            <person name="Sperisen C."/>
            <person name="Kredics L."/>
            <person name="Vagvoelgyi C."/>
            <person name="Patrignani A."/>
            <person name="Fitzpatrick D."/>
            <person name="Nagy I."/>
            <person name="Doyle S."/>
            <person name="Anderson J.B."/>
            <person name="Grigoriev I.V."/>
            <person name="Gueldener U."/>
            <person name="Muensterkoetter M."/>
            <person name="Nagy L.G."/>
        </authorList>
    </citation>
    <scope>NUCLEOTIDE SEQUENCE [LARGE SCALE GENOMIC DNA]</scope>
    <source>
        <strain evidence="2">Ar21-2</strain>
    </source>
</reference>
<sequence length="80" mass="8763">LNNCRSHQSYYTALSRTATAAGTLILPSIGSNQSSPIDSKEIQGGCSGFLWQEFRELELLDDITTQQYHGLTPITIMGNT</sequence>
<protein>
    <submittedName>
        <fullName evidence="1">Uncharacterized protein</fullName>
    </submittedName>
</protein>
<gene>
    <name evidence="1" type="ORF">ARMGADRAFT_950962</name>
</gene>
<organism evidence="1 2">
    <name type="scientific">Armillaria gallica</name>
    <name type="common">Bulbous honey fungus</name>
    <name type="synonym">Armillaria bulbosa</name>
    <dbReference type="NCBI Taxonomy" id="47427"/>
    <lineage>
        <taxon>Eukaryota</taxon>
        <taxon>Fungi</taxon>
        <taxon>Dikarya</taxon>
        <taxon>Basidiomycota</taxon>
        <taxon>Agaricomycotina</taxon>
        <taxon>Agaricomycetes</taxon>
        <taxon>Agaricomycetidae</taxon>
        <taxon>Agaricales</taxon>
        <taxon>Marasmiineae</taxon>
        <taxon>Physalacriaceae</taxon>
        <taxon>Armillaria</taxon>
    </lineage>
</organism>
<dbReference type="AlphaFoldDB" id="A0A2H3CLU9"/>
<keyword evidence="2" id="KW-1185">Reference proteome</keyword>
<dbReference type="EMBL" id="KZ293781">
    <property type="protein sequence ID" value="PBK79368.1"/>
    <property type="molecule type" value="Genomic_DNA"/>
</dbReference>
<accession>A0A2H3CLU9</accession>
<dbReference type="OrthoDB" id="3247165at2759"/>